<gene>
    <name evidence="2" type="ORF">SAMN04487977_103155</name>
</gene>
<protein>
    <submittedName>
        <fullName evidence="2">Uncharacterized protein</fullName>
    </submittedName>
</protein>
<evidence type="ECO:0000256" key="1">
    <source>
        <dbReference type="SAM" id="SignalP"/>
    </source>
</evidence>
<dbReference type="Proteomes" id="UP000182360">
    <property type="component" value="Unassembled WGS sequence"/>
</dbReference>
<keyword evidence="3" id="KW-1185">Reference proteome</keyword>
<evidence type="ECO:0000313" key="3">
    <source>
        <dbReference type="Proteomes" id="UP000182360"/>
    </source>
</evidence>
<evidence type="ECO:0000313" key="2">
    <source>
        <dbReference type="EMBL" id="SEQ24884.1"/>
    </source>
</evidence>
<dbReference type="EMBL" id="FOFU01000003">
    <property type="protein sequence ID" value="SEQ24884.1"/>
    <property type="molecule type" value="Genomic_DNA"/>
</dbReference>
<proteinExistence type="predicted"/>
<accession>A0A1H9EGP7</accession>
<feature type="signal peptide" evidence="1">
    <location>
        <begin position="1"/>
        <end position="19"/>
    </location>
</feature>
<dbReference type="OrthoDB" id="9834184at2"/>
<dbReference type="AlphaFoldDB" id="A0A1H9EGP7"/>
<dbReference type="RefSeq" id="WP_074642265.1">
    <property type="nucleotide sequence ID" value="NZ_FOFU01000003.1"/>
</dbReference>
<organism evidence="2 3">
    <name type="scientific">Treponema bryantii</name>
    <dbReference type="NCBI Taxonomy" id="163"/>
    <lineage>
        <taxon>Bacteria</taxon>
        <taxon>Pseudomonadati</taxon>
        <taxon>Spirochaetota</taxon>
        <taxon>Spirochaetia</taxon>
        <taxon>Spirochaetales</taxon>
        <taxon>Treponemataceae</taxon>
        <taxon>Treponema</taxon>
    </lineage>
</organism>
<name>A0A1H9EGP7_9SPIR</name>
<keyword evidence="1" id="KW-0732">Signal</keyword>
<feature type="chain" id="PRO_5010285748" evidence="1">
    <location>
        <begin position="20"/>
        <end position="205"/>
    </location>
</feature>
<sequence>MKKLFCFISVLLVSVSLFAKSWKASDMFYKKKLEKIIESYNLTKVYTDDVVDLYKNEETADWLYVFRYGNEDKNDNNILHAHFAYLDGIFDSCTKYGNFIKDEGTFKYLFACITEENTMIPETDYQVNSSWCWSNPRAVYAFMFKNRNSIFPYLESIKEDYDLFIPQEVSERYMYFKGWLTANSQSKDLEISIPKEYKKYLKEHK</sequence>
<reference evidence="2 3" key="1">
    <citation type="submission" date="2016-10" db="EMBL/GenBank/DDBJ databases">
        <authorList>
            <person name="de Groot N.N."/>
        </authorList>
    </citation>
    <scope>NUCLEOTIDE SEQUENCE [LARGE SCALE GENOMIC DNA]</scope>
    <source>
        <strain evidence="2 3">B25</strain>
    </source>
</reference>